<evidence type="ECO:0000313" key="2">
    <source>
        <dbReference type="Proteomes" id="UP000789739"/>
    </source>
</evidence>
<protein>
    <submittedName>
        <fullName evidence="1">11654_t:CDS:1</fullName>
    </submittedName>
</protein>
<comment type="caution">
    <text evidence="1">The sequence shown here is derived from an EMBL/GenBank/DDBJ whole genome shotgun (WGS) entry which is preliminary data.</text>
</comment>
<gene>
    <name evidence="1" type="ORF">PBRASI_LOCUS11003</name>
</gene>
<proteinExistence type="predicted"/>
<organism evidence="1 2">
    <name type="scientific">Paraglomus brasilianum</name>
    <dbReference type="NCBI Taxonomy" id="144538"/>
    <lineage>
        <taxon>Eukaryota</taxon>
        <taxon>Fungi</taxon>
        <taxon>Fungi incertae sedis</taxon>
        <taxon>Mucoromycota</taxon>
        <taxon>Glomeromycotina</taxon>
        <taxon>Glomeromycetes</taxon>
        <taxon>Paraglomerales</taxon>
        <taxon>Paraglomeraceae</taxon>
        <taxon>Paraglomus</taxon>
    </lineage>
</organism>
<dbReference type="OrthoDB" id="2446509at2759"/>
<dbReference type="Proteomes" id="UP000789739">
    <property type="component" value="Unassembled WGS sequence"/>
</dbReference>
<dbReference type="AlphaFoldDB" id="A0A9N9E623"/>
<dbReference type="EMBL" id="CAJVPI010004095">
    <property type="protein sequence ID" value="CAG8665130.1"/>
    <property type="molecule type" value="Genomic_DNA"/>
</dbReference>
<evidence type="ECO:0000313" key="1">
    <source>
        <dbReference type="EMBL" id="CAG8665130.1"/>
    </source>
</evidence>
<reference evidence="1" key="1">
    <citation type="submission" date="2021-06" db="EMBL/GenBank/DDBJ databases">
        <authorList>
            <person name="Kallberg Y."/>
            <person name="Tangrot J."/>
            <person name="Rosling A."/>
        </authorList>
    </citation>
    <scope>NUCLEOTIDE SEQUENCE</scope>
    <source>
        <strain evidence="1">BR232B</strain>
    </source>
</reference>
<sequence>ERIRRGDNQSNDLFQYPEKTNEDNDEFLENVGLLFNESNEDQLERIRNWININSKPSE</sequence>
<keyword evidence="2" id="KW-1185">Reference proteome</keyword>
<accession>A0A9N9E623</accession>
<feature type="non-terminal residue" evidence="1">
    <location>
        <position position="1"/>
    </location>
</feature>
<name>A0A9N9E623_9GLOM</name>
<feature type="non-terminal residue" evidence="1">
    <location>
        <position position="58"/>
    </location>
</feature>